<proteinExistence type="predicted"/>
<gene>
    <name evidence="2" type="ORF">CONLIGDRAFT_681768</name>
</gene>
<protein>
    <submittedName>
        <fullName evidence="2">Uncharacterized protein</fullName>
    </submittedName>
</protein>
<reference evidence="2 3" key="1">
    <citation type="submission" date="2016-10" db="EMBL/GenBank/DDBJ databases">
        <title>Draft genome sequence of Coniochaeta ligniaria NRRL30616, a lignocellulolytic fungus for bioabatement of inhibitors in plant biomass hydrolysates.</title>
        <authorList>
            <consortium name="DOE Joint Genome Institute"/>
            <person name="Jimenez D.J."/>
            <person name="Hector R.E."/>
            <person name="Riley R."/>
            <person name="Sun H."/>
            <person name="Grigoriev I.V."/>
            <person name="Van Elsas J.D."/>
            <person name="Nichols N.N."/>
        </authorList>
    </citation>
    <scope>NUCLEOTIDE SEQUENCE [LARGE SCALE GENOMIC DNA]</scope>
    <source>
        <strain evidence="2 3">NRRL 30616</strain>
    </source>
</reference>
<feature type="region of interest" description="Disordered" evidence="1">
    <location>
        <begin position="1"/>
        <end position="22"/>
    </location>
</feature>
<dbReference type="AlphaFoldDB" id="A0A1J7IN63"/>
<evidence type="ECO:0000313" key="3">
    <source>
        <dbReference type="Proteomes" id="UP000182658"/>
    </source>
</evidence>
<keyword evidence="3" id="KW-1185">Reference proteome</keyword>
<dbReference type="OrthoDB" id="5245608at2759"/>
<dbReference type="Proteomes" id="UP000182658">
    <property type="component" value="Unassembled WGS sequence"/>
</dbReference>
<evidence type="ECO:0000313" key="2">
    <source>
        <dbReference type="EMBL" id="OIW28821.1"/>
    </source>
</evidence>
<dbReference type="InParanoid" id="A0A1J7IN63"/>
<organism evidence="2 3">
    <name type="scientific">Coniochaeta ligniaria NRRL 30616</name>
    <dbReference type="NCBI Taxonomy" id="1408157"/>
    <lineage>
        <taxon>Eukaryota</taxon>
        <taxon>Fungi</taxon>
        <taxon>Dikarya</taxon>
        <taxon>Ascomycota</taxon>
        <taxon>Pezizomycotina</taxon>
        <taxon>Sordariomycetes</taxon>
        <taxon>Sordariomycetidae</taxon>
        <taxon>Coniochaetales</taxon>
        <taxon>Coniochaetaceae</taxon>
        <taxon>Coniochaeta</taxon>
    </lineage>
</organism>
<accession>A0A1J7IN63</accession>
<dbReference type="STRING" id="1408157.A0A1J7IN63"/>
<name>A0A1J7IN63_9PEZI</name>
<feature type="compositionally biased region" description="Low complexity" evidence="1">
    <location>
        <begin position="1"/>
        <end position="12"/>
    </location>
</feature>
<evidence type="ECO:0000256" key="1">
    <source>
        <dbReference type="SAM" id="MobiDB-lite"/>
    </source>
</evidence>
<sequence>MRDQADQVGQDDAAPEDRSLNQDYSSDQLGLILGLWAQLHDRDLILGVLTRSGLVNIYENAKTTAATEVVWAGRTPSNQHIPLILPVMAAWLAAHDCPDFDKQKRLWAWAYNAATNTSILASLYGLYGYHRSKLQRWASWTPERLKAVLEMLRTGVRTAELDADLAQWPARKLFRTFGDDTGRKMPVSREQRSADEAIYKTPQTIAAKHGLSASEFEYYCTIESRSKHSGPVFYPFHALSKPEAKAYGWDQKSLRAICATRLRRLRTQCNRRGEAAGYGEEGMEATKLIYWLALGTCKQIQGDKGRA</sequence>
<dbReference type="EMBL" id="KV875098">
    <property type="protein sequence ID" value="OIW28821.1"/>
    <property type="molecule type" value="Genomic_DNA"/>
</dbReference>